<dbReference type="Proteomes" id="UP001527090">
    <property type="component" value="Unassembled WGS sequence"/>
</dbReference>
<evidence type="ECO:0000256" key="1">
    <source>
        <dbReference type="SAM" id="Coils"/>
    </source>
</evidence>
<dbReference type="EMBL" id="LS992241">
    <property type="protein sequence ID" value="SYX82348.1"/>
    <property type="molecule type" value="Genomic_DNA"/>
</dbReference>
<gene>
    <name evidence="2" type="ORF">M5X04_15780</name>
    <name evidence="3" type="ORF">PBLR_10770</name>
</gene>
<accession>A0A383R5X3</accession>
<organism evidence="3 4">
    <name type="scientific">Paenibacillus alvei</name>
    <name type="common">Bacillus alvei</name>
    <dbReference type="NCBI Taxonomy" id="44250"/>
    <lineage>
        <taxon>Bacteria</taxon>
        <taxon>Bacillati</taxon>
        <taxon>Bacillota</taxon>
        <taxon>Bacilli</taxon>
        <taxon>Bacillales</taxon>
        <taxon>Paenibacillaceae</taxon>
        <taxon>Paenibacillus</taxon>
    </lineage>
</organism>
<evidence type="ECO:0000313" key="4">
    <source>
        <dbReference type="Proteomes" id="UP000304148"/>
    </source>
</evidence>
<evidence type="ECO:0000313" key="5">
    <source>
        <dbReference type="Proteomes" id="UP001527090"/>
    </source>
</evidence>
<dbReference type="Proteomes" id="UP000304148">
    <property type="component" value="Chromosome"/>
</dbReference>
<reference evidence="4" key="1">
    <citation type="submission" date="2018-08" db="EMBL/GenBank/DDBJ databases">
        <authorList>
            <person name="Chevrot R."/>
        </authorList>
    </citation>
    <scope>NUCLEOTIDE SEQUENCE [LARGE SCALE GENOMIC DNA]</scope>
</reference>
<reference evidence="2 5" key="3">
    <citation type="submission" date="2022-05" db="EMBL/GenBank/DDBJ databases">
        <title>Genome Sequencing of Bee-Associated Microbes.</title>
        <authorList>
            <person name="Dunlap C."/>
        </authorList>
    </citation>
    <scope>NUCLEOTIDE SEQUENCE [LARGE SCALE GENOMIC DNA]</scope>
    <source>
        <strain evidence="2 5">NRRL NRS-750</strain>
    </source>
</reference>
<feature type="coiled-coil region" evidence="1">
    <location>
        <begin position="12"/>
        <end position="58"/>
    </location>
</feature>
<keyword evidence="1" id="KW-0175">Coiled coil</keyword>
<evidence type="ECO:0000313" key="3">
    <source>
        <dbReference type="EMBL" id="SYX82348.1"/>
    </source>
</evidence>
<keyword evidence="5" id="KW-1185">Reference proteome</keyword>
<protein>
    <submittedName>
        <fullName evidence="2">DUF2524 domain-containing protein</fullName>
    </submittedName>
</protein>
<dbReference type="EMBL" id="JAMDLY010000014">
    <property type="protein sequence ID" value="MCY9530767.1"/>
    <property type="molecule type" value="Genomic_DNA"/>
</dbReference>
<proteinExistence type="predicted"/>
<sequence length="62" mass="7099">MDHLNLESDYSCSQASTDLPQLKAELESLRSKAIGGMSYDLEQELNRVENQIHFIKNKCSLR</sequence>
<name>A0A383R5X3_PAEAL</name>
<reference evidence="3" key="2">
    <citation type="submission" date="2018-08" db="EMBL/GenBank/DDBJ databases">
        <authorList>
            <person name="Ferrada E.E."/>
            <person name="Latorre B.A."/>
        </authorList>
    </citation>
    <scope>NUCLEOTIDE SEQUENCE</scope>
    <source>
        <strain evidence="3">Paenibacillus B-LR1</strain>
    </source>
</reference>
<evidence type="ECO:0000313" key="2">
    <source>
        <dbReference type="EMBL" id="MCY9530767.1"/>
    </source>
</evidence>
<dbReference type="AlphaFoldDB" id="A0A383R5X3"/>
<dbReference type="RefSeq" id="WP_021256963.1">
    <property type="nucleotide sequence ID" value="NZ_JAMDLY010000014.1"/>
</dbReference>